<comment type="catalytic activity">
    <reaction evidence="1">
        <text>ATP + protein L-histidine = ADP + protein N-phospho-L-histidine.</text>
        <dbReference type="EC" id="2.7.13.3"/>
    </reaction>
</comment>
<keyword evidence="7" id="KW-0175">Coiled coil</keyword>
<dbReference type="InterPro" id="IPR029063">
    <property type="entry name" value="SAM-dependent_MTases_sf"/>
</dbReference>
<dbReference type="Gene3D" id="1.10.10.10">
    <property type="entry name" value="Winged helix-like DNA-binding domain superfamily/Winged helix DNA-binding domain"/>
    <property type="match status" value="1"/>
</dbReference>
<dbReference type="Gene3D" id="3.40.50.180">
    <property type="entry name" value="Methylesterase CheB, C-terminal domain"/>
    <property type="match status" value="1"/>
</dbReference>
<feature type="modified residue" description="4-aspartylphosphate" evidence="6">
    <location>
        <position position="1144"/>
    </location>
</feature>
<dbReference type="InterPro" id="IPR000780">
    <property type="entry name" value="CheR_MeTrfase"/>
</dbReference>
<dbReference type="Pfam" id="PF00196">
    <property type="entry name" value="GerE"/>
    <property type="match status" value="1"/>
</dbReference>
<dbReference type="Gene3D" id="3.30.565.10">
    <property type="entry name" value="Histidine kinase-like ATPase, C-terminal domain"/>
    <property type="match status" value="1"/>
</dbReference>
<keyword evidence="6" id="KW-0597">Phosphoprotein</keyword>
<dbReference type="InterPro" id="IPR036890">
    <property type="entry name" value="HATPase_C_sf"/>
</dbReference>
<feature type="domain" description="Response regulatory" evidence="10">
    <location>
        <begin position="1222"/>
        <end position="1336"/>
    </location>
</feature>
<dbReference type="GO" id="GO:0000156">
    <property type="term" value="F:phosphorelay response regulator activity"/>
    <property type="evidence" value="ECO:0007669"/>
    <property type="project" value="InterPro"/>
</dbReference>
<dbReference type="CDD" id="cd16434">
    <property type="entry name" value="CheB-CheR_fusion"/>
    <property type="match status" value="1"/>
</dbReference>
<dbReference type="SUPFAM" id="SSF52172">
    <property type="entry name" value="CheY-like"/>
    <property type="match status" value="2"/>
</dbReference>
<dbReference type="Gene3D" id="3.40.50.2300">
    <property type="match status" value="2"/>
</dbReference>
<dbReference type="InterPro" id="IPR036388">
    <property type="entry name" value="WH-like_DNA-bd_sf"/>
</dbReference>
<keyword evidence="13" id="KW-0808">Transferase</keyword>
<dbReference type="SMART" id="SM00448">
    <property type="entry name" value="REC"/>
    <property type="match status" value="2"/>
</dbReference>
<feature type="domain" description="Response regulatory" evidence="10">
    <location>
        <begin position="1093"/>
        <end position="1210"/>
    </location>
</feature>
<dbReference type="PANTHER" id="PTHR24422">
    <property type="entry name" value="CHEMOTAXIS PROTEIN METHYLTRANSFERASE"/>
    <property type="match status" value="1"/>
</dbReference>
<dbReference type="Pfam" id="PF01339">
    <property type="entry name" value="CheB_methylest"/>
    <property type="match status" value="1"/>
</dbReference>
<dbReference type="InterPro" id="IPR011006">
    <property type="entry name" value="CheY-like_superfamily"/>
</dbReference>
<dbReference type="SUPFAM" id="SSF55874">
    <property type="entry name" value="ATPase domain of HSP90 chaperone/DNA topoisomerase II/histidine kinase"/>
    <property type="match status" value="1"/>
</dbReference>
<dbReference type="Gene3D" id="3.40.50.150">
    <property type="entry name" value="Vaccinia Virus protein VP39"/>
    <property type="match status" value="1"/>
</dbReference>
<keyword evidence="5 13" id="KW-0378">Hydrolase</keyword>
<dbReference type="Proteomes" id="UP000538147">
    <property type="component" value="Unassembled WGS sequence"/>
</dbReference>
<dbReference type="SMART" id="SM00138">
    <property type="entry name" value="MeTrc"/>
    <property type="match status" value="1"/>
</dbReference>
<keyword evidence="4" id="KW-0238">DNA-binding</keyword>
<dbReference type="PANTHER" id="PTHR24422:SF10">
    <property type="entry name" value="CHEMOTAXIS PROTEIN METHYLTRANSFERASE 2"/>
    <property type="match status" value="1"/>
</dbReference>
<dbReference type="SMART" id="SM00421">
    <property type="entry name" value="HTH_LUXR"/>
    <property type="match status" value="1"/>
</dbReference>
<dbReference type="InterPro" id="IPR000673">
    <property type="entry name" value="Sig_transdc_resp-reg_Me-estase"/>
</dbReference>
<dbReference type="PROSITE" id="PS50109">
    <property type="entry name" value="HIS_KIN"/>
    <property type="match status" value="1"/>
</dbReference>
<dbReference type="GO" id="GO:0008757">
    <property type="term" value="F:S-adenosylmethionine-dependent methyltransferase activity"/>
    <property type="evidence" value="ECO:0007669"/>
    <property type="project" value="InterPro"/>
</dbReference>
<dbReference type="Pfam" id="PF01739">
    <property type="entry name" value="CheR"/>
    <property type="match status" value="1"/>
</dbReference>
<evidence type="ECO:0000256" key="7">
    <source>
        <dbReference type="SAM" id="Coils"/>
    </source>
</evidence>
<dbReference type="GO" id="GO:0008984">
    <property type="term" value="F:protein-glutamate methylesterase activity"/>
    <property type="evidence" value="ECO:0007669"/>
    <property type="project" value="InterPro"/>
</dbReference>
<name>A0A841LAF1_9SPHN</name>
<evidence type="ECO:0000259" key="10">
    <source>
        <dbReference type="PROSITE" id="PS50110"/>
    </source>
</evidence>
<dbReference type="SUPFAM" id="SSF53335">
    <property type="entry name" value="S-adenosyl-L-methionine-dependent methyltransferases"/>
    <property type="match status" value="1"/>
</dbReference>
<keyword evidence="3 5" id="KW-0145">Chemotaxis</keyword>
<evidence type="ECO:0000256" key="2">
    <source>
        <dbReference type="ARBA" id="ARBA00012438"/>
    </source>
</evidence>
<dbReference type="PROSITE" id="PS50122">
    <property type="entry name" value="CHEB"/>
    <property type="match status" value="1"/>
</dbReference>
<evidence type="ECO:0000259" key="11">
    <source>
        <dbReference type="PROSITE" id="PS50122"/>
    </source>
</evidence>
<dbReference type="PROSITE" id="PS50123">
    <property type="entry name" value="CHER"/>
    <property type="match status" value="1"/>
</dbReference>
<protein>
    <recommendedName>
        <fullName evidence="2">histidine kinase</fullName>
        <ecNumber evidence="2">2.7.13.3</ecNumber>
    </recommendedName>
</protein>
<dbReference type="RefSeq" id="WP_184203245.1">
    <property type="nucleotide sequence ID" value="NZ_BMOX01000142.1"/>
</dbReference>
<dbReference type="GO" id="GO:0006355">
    <property type="term" value="P:regulation of DNA-templated transcription"/>
    <property type="evidence" value="ECO:0007669"/>
    <property type="project" value="InterPro"/>
</dbReference>
<evidence type="ECO:0000313" key="13">
    <source>
        <dbReference type="EMBL" id="MBB6229504.1"/>
    </source>
</evidence>
<evidence type="ECO:0000256" key="6">
    <source>
        <dbReference type="PROSITE-ProRule" id="PRU00169"/>
    </source>
</evidence>
<dbReference type="Gene3D" id="1.10.287.130">
    <property type="match status" value="1"/>
</dbReference>
<organism evidence="13 14">
    <name type="scientific">Polymorphobacter multimanifer</name>
    <dbReference type="NCBI Taxonomy" id="1070431"/>
    <lineage>
        <taxon>Bacteria</taxon>
        <taxon>Pseudomonadati</taxon>
        <taxon>Pseudomonadota</taxon>
        <taxon>Alphaproteobacteria</taxon>
        <taxon>Sphingomonadales</taxon>
        <taxon>Sphingosinicellaceae</taxon>
        <taxon>Polymorphobacter</taxon>
    </lineage>
</organism>
<dbReference type="SMART" id="SM00388">
    <property type="entry name" value="HisKA"/>
    <property type="match status" value="1"/>
</dbReference>
<dbReference type="SUPFAM" id="SSF46894">
    <property type="entry name" value="C-terminal effector domain of the bipartite response regulators"/>
    <property type="match status" value="1"/>
</dbReference>
<dbReference type="InterPro" id="IPR003661">
    <property type="entry name" value="HisK_dim/P_dom"/>
</dbReference>
<dbReference type="InterPro" id="IPR016032">
    <property type="entry name" value="Sig_transdc_resp-reg_C-effctor"/>
</dbReference>
<feature type="active site" evidence="5">
    <location>
        <position position="49"/>
    </location>
</feature>
<dbReference type="InterPro" id="IPR001789">
    <property type="entry name" value="Sig_transdc_resp-reg_receiver"/>
</dbReference>
<proteinExistence type="predicted"/>
<dbReference type="CDD" id="cd00082">
    <property type="entry name" value="HisKA"/>
    <property type="match status" value="1"/>
</dbReference>
<dbReference type="Pfam" id="PF00072">
    <property type="entry name" value="Response_reg"/>
    <property type="match status" value="2"/>
</dbReference>
<dbReference type="InterPro" id="IPR035965">
    <property type="entry name" value="PAS-like_dom_sf"/>
</dbReference>
<dbReference type="InterPro" id="IPR050903">
    <property type="entry name" value="Bact_Chemotaxis_MeTrfase"/>
</dbReference>
<comment type="caution">
    <text evidence="13">The sequence shown here is derived from an EMBL/GenBank/DDBJ whole genome shotgun (WGS) entry which is preliminary data.</text>
</comment>
<dbReference type="Pfam" id="PF13596">
    <property type="entry name" value="PAS_10"/>
    <property type="match status" value="1"/>
</dbReference>
<dbReference type="InterPro" id="IPR000792">
    <property type="entry name" value="Tscrpt_reg_LuxR_C"/>
</dbReference>
<dbReference type="GO" id="GO:0003677">
    <property type="term" value="F:DNA binding"/>
    <property type="evidence" value="ECO:0007669"/>
    <property type="project" value="UniProtKB-KW"/>
</dbReference>
<dbReference type="GO" id="GO:0000155">
    <property type="term" value="F:phosphorelay sensor kinase activity"/>
    <property type="evidence" value="ECO:0007669"/>
    <property type="project" value="InterPro"/>
</dbReference>
<sequence length="1418" mass="154421">MANEDPLPDVLKRPKLVAVGASAGGLAAVRMLLTVMPVDSGLTFILVQHLDPNHPSLLVDLLRSDIALPVVEAEDGMVLAANRVHVIPPGADLSVDGDALVVSRPHARHGMRMPFDFLLASIAEAYAGRVAAVVLSGTGADGSVGLSAIRANGGVTFAQLPSEAGQAGMPENAIATGLVDHVLPVAGIAAELLRFAQPGYISRAEAPEAIKPQSAPPPPWLSEVTALLRVVRGLDFTSYKAGTLVRRTLRRANMAGFPDQDIAKYLELLRHNSDELGLLANDMLINVTGFFRDAWVFEYLSEKLVPGLVADHPEGQPLRIWSAACSTGEESYSIAMLFLDEIKRNRPGLRLQLFATDVDADALALARDGFYPSTIADVVGQERLHRYFAADDNGWRISSELRGSIVFAVQDLLGDPPFSQIDLIFCRNMLMYLDAVAQEKVIATFHFALRPQALLLLGSAETAGAIQGRFELVSKQARLYRRVGDQRPLRQRFFAPTPSFSRLSKTPGRTAASEDPAKLCHELLMNRHAPPTVLIDDKFICLVLSGNTDRYLRVAPSFELRGLLPMLPQTQRGPLRAAVARAARSDGPITTMSRDGHDGQPFSMSVEKAICNSETVFLVSFHDAITAAAGEPLPLNDVALTLERQLEALRAELDEALAHIENADFEERASRADTLSINEEYHTANEELLTSQEELQSLNEELTALNGQLQETLDRQRTTADDLQNVLYSTDVATIFLDTDLRIRFFTPATRRLFRMLPTDIGRPMSDLAPAVVDATLNTDAQRVLSDGIAIEREIAGAAGDWFVRRILPYRTHLDRIEGVVITVVDITERKNAARVLVEARLQADAANLAKSRFLAAASHDLRQPLQTLVLLQEVLMQKTESEDVQVLLDRLARTLTSMTSMLNTLLDINQIESGSVLADVQPFPVATLLDRIGQEFGIHADAYDQNLRIVPNSAIILSDPFLLSQIVHNLVANSLKYTRRGTALVGCRRRGRLLDIEVWDNGVGIPPSELDAVFDAYHQVGAADRDRNRGLGLGLSIVRRLSDLLEHKVSVESVPGKGSMFRISVPLATSAVPAPQADVAQPDTSAPHVGVDILLIDDDTDLLDLVGLLLASAGHRIATAMDEAGAFKVLQETMPKPAIIITDLNLAGKEDGLHLVAKIRERVGSELPVIVLTGDISVEALARIPEQGCFRVAKPVRMQEMLQVIDRLVAQHNSAQVADEIVYIVDDDPTVLAELTALLRSDGFVTRGFESSEALLEGWTPHSAGCLLIDATLPGLGGLELIRRLRDDELLPPCIIITGHGNIRLAVDAMKIGALDFIQKPASGALVLESVRKACLLGRNRRAELTERHNAAALIGSLTTRQRQVMQMIVNGHPSKNIAADLRISPRTVEKYRAEVMRKTGMRSLPALARLVLAAAL</sequence>
<evidence type="ECO:0000256" key="1">
    <source>
        <dbReference type="ARBA" id="ARBA00000085"/>
    </source>
</evidence>
<accession>A0A841LAF1</accession>
<feature type="domain" description="CheR-type methyltransferase" evidence="12">
    <location>
        <begin position="221"/>
        <end position="485"/>
    </location>
</feature>
<dbReference type="PRINTS" id="PR00996">
    <property type="entry name" value="CHERMTFRASE"/>
</dbReference>
<evidence type="ECO:0000313" key="14">
    <source>
        <dbReference type="Proteomes" id="UP000538147"/>
    </source>
</evidence>
<dbReference type="GO" id="GO:0005737">
    <property type="term" value="C:cytoplasm"/>
    <property type="evidence" value="ECO:0007669"/>
    <property type="project" value="InterPro"/>
</dbReference>
<feature type="coiled-coil region" evidence="7">
    <location>
        <begin position="639"/>
        <end position="726"/>
    </location>
</feature>
<evidence type="ECO:0000256" key="4">
    <source>
        <dbReference type="ARBA" id="ARBA00023125"/>
    </source>
</evidence>
<dbReference type="SUPFAM" id="SSF55785">
    <property type="entry name" value="PYP-like sensor domain (PAS domain)"/>
    <property type="match status" value="1"/>
</dbReference>
<dbReference type="SUPFAM" id="SSF52738">
    <property type="entry name" value="Methylesterase CheB, C-terminal domain"/>
    <property type="match status" value="1"/>
</dbReference>
<feature type="domain" description="HTH luxR-type" evidence="8">
    <location>
        <begin position="1352"/>
        <end position="1417"/>
    </location>
</feature>
<dbReference type="PROSITE" id="PS50043">
    <property type="entry name" value="HTH_LUXR_2"/>
    <property type="match status" value="1"/>
</dbReference>
<evidence type="ECO:0000256" key="5">
    <source>
        <dbReference type="PROSITE-ProRule" id="PRU00050"/>
    </source>
</evidence>
<evidence type="ECO:0000259" key="9">
    <source>
        <dbReference type="PROSITE" id="PS50109"/>
    </source>
</evidence>
<reference evidence="13 14" key="1">
    <citation type="submission" date="2020-08" db="EMBL/GenBank/DDBJ databases">
        <title>Genomic Encyclopedia of Type Strains, Phase IV (KMG-IV): sequencing the most valuable type-strain genomes for metagenomic binning, comparative biology and taxonomic classification.</title>
        <authorList>
            <person name="Goeker M."/>
        </authorList>
    </citation>
    <scope>NUCLEOTIDE SEQUENCE [LARGE SCALE GENOMIC DNA]</scope>
    <source>
        <strain evidence="13 14">DSM 102189</strain>
    </source>
</reference>
<feature type="active site" evidence="5">
    <location>
        <position position="22"/>
    </location>
</feature>
<dbReference type="GO" id="GO:0006935">
    <property type="term" value="P:chemotaxis"/>
    <property type="evidence" value="ECO:0007669"/>
    <property type="project" value="UniProtKB-UniRule"/>
</dbReference>
<dbReference type="EMBL" id="JACIIV010000058">
    <property type="protein sequence ID" value="MBB6229504.1"/>
    <property type="molecule type" value="Genomic_DNA"/>
</dbReference>
<dbReference type="InterPro" id="IPR022642">
    <property type="entry name" value="CheR_C"/>
</dbReference>
<feature type="active site" evidence="5">
    <location>
        <position position="141"/>
    </location>
</feature>
<dbReference type="EC" id="2.7.13.3" evidence="2"/>
<keyword evidence="14" id="KW-1185">Reference proteome</keyword>
<dbReference type="InterPro" id="IPR036097">
    <property type="entry name" value="HisK_dim/P_sf"/>
</dbReference>
<dbReference type="PROSITE" id="PS50110">
    <property type="entry name" value="RESPONSE_REGULATORY"/>
    <property type="match status" value="2"/>
</dbReference>
<gene>
    <name evidence="13" type="ORF">FHS79_003707</name>
</gene>
<dbReference type="GO" id="GO:0032259">
    <property type="term" value="P:methylation"/>
    <property type="evidence" value="ECO:0007669"/>
    <property type="project" value="UniProtKB-KW"/>
</dbReference>
<dbReference type="PRINTS" id="PR00038">
    <property type="entry name" value="HTHLUXR"/>
</dbReference>
<dbReference type="SUPFAM" id="SSF47384">
    <property type="entry name" value="Homodimeric domain of signal transducing histidine kinase"/>
    <property type="match status" value="1"/>
</dbReference>
<dbReference type="InterPro" id="IPR035909">
    <property type="entry name" value="CheB_C"/>
</dbReference>
<dbReference type="InterPro" id="IPR005467">
    <property type="entry name" value="His_kinase_dom"/>
</dbReference>
<evidence type="ECO:0000259" key="12">
    <source>
        <dbReference type="PROSITE" id="PS50123"/>
    </source>
</evidence>
<feature type="domain" description="Histidine kinase" evidence="9">
    <location>
        <begin position="857"/>
        <end position="1070"/>
    </location>
</feature>
<feature type="domain" description="CheB-type methylesterase" evidence="11">
    <location>
        <begin position="6"/>
        <end position="199"/>
    </location>
</feature>
<feature type="modified residue" description="4-aspartylphosphate" evidence="6">
    <location>
        <position position="1271"/>
    </location>
</feature>
<evidence type="ECO:0000256" key="3">
    <source>
        <dbReference type="ARBA" id="ARBA00022500"/>
    </source>
</evidence>
<dbReference type="Pfam" id="PF00512">
    <property type="entry name" value="HisKA"/>
    <property type="match status" value="1"/>
</dbReference>
<dbReference type="SMART" id="SM00387">
    <property type="entry name" value="HATPase_c"/>
    <property type="match status" value="1"/>
</dbReference>
<dbReference type="SUPFAM" id="SSF47757">
    <property type="entry name" value="Chemotaxis receptor methyltransferase CheR, N-terminal domain"/>
    <property type="match status" value="1"/>
</dbReference>
<keyword evidence="13" id="KW-0489">Methyltransferase</keyword>
<dbReference type="Pfam" id="PF02518">
    <property type="entry name" value="HATPase_c"/>
    <property type="match status" value="1"/>
</dbReference>
<evidence type="ECO:0000259" key="8">
    <source>
        <dbReference type="PROSITE" id="PS50043"/>
    </source>
</evidence>
<dbReference type="CDD" id="cd06170">
    <property type="entry name" value="LuxR_C_like"/>
    <property type="match status" value="1"/>
</dbReference>
<dbReference type="InterPro" id="IPR003594">
    <property type="entry name" value="HATPase_dom"/>
</dbReference>
<dbReference type="Gene3D" id="3.30.450.20">
    <property type="entry name" value="PAS domain"/>
    <property type="match status" value="1"/>
</dbReference>